<accession>A0A6A6ZN89</accession>
<dbReference type="EMBL" id="MU006236">
    <property type="protein sequence ID" value="KAF2821705.1"/>
    <property type="molecule type" value="Genomic_DNA"/>
</dbReference>
<evidence type="ECO:0000313" key="2">
    <source>
        <dbReference type="Proteomes" id="UP000799424"/>
    </source>
</evidence>
<reference evidence="1" key="1">
    <citation type="journal article" date="2020" name="Stud. Mycol.">
        <title>101 Dothideomycetes genomes: a test case for predicting lifestyles and emergence of pathogens.</title>
        <authorList>
            <person name="Haridas S."/>
            <person name="Albert R."/>
            <person name="Binder M."/>
            <person name="Bloem J."/>
            <person name="Labutti K."/>
            <person name="Salamov A."/>
            <person name="Andreopoulos B."/>
            <person name="Baker S."/>
            <person name="Barry K."/>
            <person name="Bills G."/>
            <person name="Bluhm B."/>
            <person name="Cannon C."/>
            <person name="Castanera R."/>
            <person name="Culley D."/>
            <person name="Daum C."/>
            <person name="Ezra D."/>
            <person name="Gonzalez J."/>
            <person name="Henrissat B."/>
            <person name="Kuo A."/>
            <person name="Liang C."/>
            <person name="Lipzen A."/>
            <person name="Lutzoni F."/>
            <person name="Magnuson J."/>
            <person name="Mondo S."/>
            <person name="Nolan M."/>
            <person name="Ohm R."/>
            <person name="Pangilinan J."/>
            <person name="Park H.-J."/>
            <person name="Ramirez L."/>
            <person name="Alfaro M."/>
            <person name="Sun H."/>
            <person name="Tritt A."/>
            <person name="Yoshinaga Y."/>
            <person name="Zwiers L.-H."/>
            <person name="Turgeon B."/>
            <person name="Goodwin S."/>
            <person name="Spatafora J."/>
            <person name="Crous P."/>
            <person name="Grigoriev I."/>
        </authorList>
    </citation>
    <scope>NUCLEOTIDE SEQUENCE</scope>
    <source>
        <strain evidence="1">CBS 113818</strain>
    </source>
</reference>
<proteinExistence type="predicted"/>
<feature type="non-terminal residue" evidence="1">
    <location>
        <position position="1"/>
    </location>
</feature>
<name>A0A6A6ZN89_9PLEO</name>
<dbReference type="AlphaFoldDB" id="A0A6A6ZN89"/>
<protein>
    <recommendedName>
        <fullName evidence="3">CENP-V/GFA domain-containing protein</fullName>
    </recommendedName>
</protein>
<evidence type="ECO:0000313" key="1">
    <source>
        <dbReference type="EMBL" id="KAF2821705.1"/>
    </source>
</evidence>
<dbReference type="SUPFAM" id="SSF51316">
    <property type="entry name" value="Mss4-like"/>
    <property type="match status" value="1"/>
</dbReference>
<dbReference type="Proteomes" id="UP000799424">
    <property type="component" value="Unassembled WGS sequence"/>
</dbReference>
<keyword evidence="2" id="KW-1185">Reference proteome</keyword>
<organism evidence="1 2">
    <name type="scientific">Ophiobolus disseminans</name>
    <dbReference type="NCBI Taxonomy" id="1469910"/>
    <lineage>
        <taxon>Eukaryota</taxon>
        <taxon>Fungi</taxon>
        <taxon>Dikarya</taxon>
        <taxon>Ascomycota</taxon>
        <taxon>Pezizomycotina</taxon>
        <taxon>Dothideomycetes</taxon>
        <taxon>Pleosporomycetidae</taxon>
        <taxon>Pleosporales</taxon>
        <taxon>Pleosporineae</taxon>
        <taxon>Phaeosphaeriaceae</taxon>
        <taxon>Ophiobolus</taxon>
    </lineage>
</organism>
<dbReference type="InterPro" id="IPR011057">
    <property type="entry name" value="Mss4-like_sf"/>
</dbReference>
<gene>
    <name evidence="1" type="ORF">CC86DRAFT_301888</name>
</gene>
<evidence type="ECO:0008006" key="3">
    <source>
        <dbReference type="Google" id="ProtNLM"/>
    </source>
</evidence>
<dbReference type="OrthoDB" id="406544at2759"/>
<dbReference type="Gene3D" id="3.90.1590.10">
    <property type="entry name" value="glutathione-dependent formaldehyde- activating enzyme (gfa)"/>
    <property type="match status" value="1"/>
</dbReference>
<sequence length="49" mass="5498">TSGTDRLQQYDHRDTSIGQVVRYWLCTNCGSPMWTKSRRLPGVAASQVA</sequence>